<reference evidence="3" key="1">
    <citation type="submission" date="2022-02" db="EMBL/GenBank/DDBJ databases">
        <authorList>
            <person name="Henning P.M."/>
            <person name="McCubbin A.G."/>
            <person name="Shore J.S."/>
        </authorList>
    </citation>
    <scope>NUCLEOTIDE SEQUENCE</scope>
    <source>
        <strain evidence="3">F60SS</strain>
        <tissue evidence="3">Leaves</tissue>
    </source>
</reference>
<keyword evidence="2" id="KW-0472">Membrane</keyword>
<feature type="region of interest" description="Disordered" evidence="1">
    <location>
        <begin position="11"/>
        <end position="64"/>
    </location>
</feature>
<dbReference type="GO" id="GO:0009706">
    <property type="term" value="C:chloroplast inner membrane"/>
    <property type="evidence" value="ECO:0007669"/>
    <property type="project" value="TreeGrafter"/>
</dbReference>
<sequence length="189" mass="20644">MASCYAQVSISGGSSLKPSQLTSATESSSLLRSPPTTLSLVPRKSHRNHRRLSVSAKHDDGSSRGGGGDFIAGFLLGGAVFGTLAYIYSPQLRKFILNENEAGFRLPRTSPYAGYYDEGGFLDDGLEKTKQTLNKKVKQLNSAIDDFSSWLKRDKMPKISGDKDQDVPEDEMPPNVALLHPRAEEPWGI</sequence>
<dbReference type="PANTHER" id="PTHR34048:SF3">
    <property type="entry name" value="LOW-DENSITY RECEPTOR-LIKE PROTEIN"/>
    <property type="match status" value="1"/>
</dbReference>
<dbReference type="EMBL" id="JAKUCV010005969">
    <property type="protein sequence ID" value="KAJ4829185.1"/>
    <property type="molecule type" value="Genomic_DNA"/>
</dbReference>
<dbReference type="Proteomes" id="UP001141552">
    <property type="component" value="Unassembled WGS sequence"/>
</dbReference>
<keyword evidence="4" id="KW-1185">Reference proteome</keyword>
<evidence type="ECO:0000313" key="3">
    <source>
        <dbReference type="EMBL" id="KAJ4829185.1"/>
    </source>
</evidence>
<feature type="compositionally biased region" description="Basic and acidic residues" evidence="1">
    <location>
        <begin position="156"/>
        <end position="166"/>
    </location>
</feature>
<organism evidence="3 4">
    <name type="scientific">Turnera subulata</name>
    <dbReference type="NCBI Taxonomy" id="218843"/>
    <lineage>
        <taxon>Eukaryota</taxon>
        <taxon>Viridiplantae</taxon>
        <taxon>Streptophyta</taxon>
        <taxon>Embryophyta</taxon>
        <taxon>Tracheophyta</taxon>
        <taxon>Spermatophyta</taxon>
        <taxon>Magnoliopsida</taxon>
        <taxon>eudicotyledons</taxon>
        <taxon>Gunneridae</taxon>
        <taxon>Pentapetalae</taxon>
        <taxon>rosids</taxon>
        <taxon>fabids</taxon>
        <taxon>Malpighiales</taxon>
        <taxon>Passifloraceae</taxon>
        <taxon>Turnera</taxon>
    </lineage>
</organism>
<proteinExistence type="predicted"/>
<accession>A0A9Q0J6D8</accession>
<feature type="transmembrane region" description="Helical" evidence="2">
    <location>
        <begin position="70"/>
        <end position="88"/>
    </location>
</feature>
<evidence type="ECO:0000313" key="4">
    <source>
        <dbReference type="Proteomes" id="UP001141552"/>
    </source>
</evidence>
<keyword evidence="2" id="KW-1133">Transmembrane helix</keyword>
<feature type="compositionally biased region" description="Low complexity" evidence="1">
    <location>
        <begin position="27"/>
        <end position="40"/>
    </location>
</feature>
<protein>
    <submittedName>
        <fullName evidence="3">Uncharacterized protein</fullName>
    </submittedName>
</protein>
<evidence type="ECO:0000256" key="1">
    <source>
        <dbReference type="SAM" id="MobiDB-lite"/>
    </source>
</evidence>
<comment type="caution">
    <text evidence="3">The sequence shown here is derived from an EMBL/GenBank/DDBJ whole genome shotgun (WGS) entry which is preliminary data.</text>
</comment>
<dbReference type="InterPro" id="IPR040377">
    <property type="entry name" value="Ssl2009-like"/>
</dbReference>
<evidence type="ECO:0000256" key="2">
    <source>
        <dbReference type="SAM" id="Phobius"/>
    </source>
</evidence>
<feature type="compositionally biased region" description="Polar residues" evidence="1">
    <location>
        <begin position="11"/>
        <end position="26"/>
    </location>
</feature>
<feature type="region of interest" description="Disordered" evidence="1">
    <location>
        <begin position="156"/>
        <end position="189"/>
    </location>
</feature>
<dbReference type="GO" id="GO:0009535">
    <property type="term" value="C:chloroplast thylakoid membrane"/>
    <property type="evidence" value="ECO:0007669"/>
    <property type="project" value="TreeGrafter"/>
</dbReference>
<dbReference type="AlphaFoldDB" id="A0A9Q0J6D8"/>
<keyword evidence="2" id="KW-0812">Transmembrane</keyword>
<feature type="compositionally biased region" description="Basic residues" evidence="1">
    <location>
        <begin position="43"/>
        <end position="52"/>
    </location>
</feature>
<dbReference type="PANTHER" id="PTHR34048">
    <property type="entry name" value="LOW-DENSITY RECEPTOR-LIKE PROTEIN"/>
    <property type="match status" value="1"/>
</dbReference>
<reference evidence="3" key="2">
    <citation type="journal article" date="2023" name="Plants (Basel)">
        <title>Annotation of the Turnera subulata (Passifloraceae) Draft Genome Reveals the S-Locus Evolved after the Divergence of Turneroideae from Passifloroideae in a Stepwise Manner.</title>
        <authorList>
            <person name="Henning P.M."/>
            <person name="Roalson E.H."/>
            <person name="Mir W."/>
            <person name="McCubbin A.G."/>
            <person name="Shore J.S."/>
        </authorList>
    </citation>
    <scope>NUCLEOTIDE SEQUENCE</scope>
    <source>
        <strain evidence="3">F60SS</strain>
    </source>
</reference>
<dbReference type="OrthoDB" id="2020464at2759"/>
<gene>
    <name evidence="3" type="ORF">Tsubulata_007881</name>
</gene>
<name>A0A9Q0J6D8_9ROSI</name>